<dbReference type="RefSeq" id="XP_056075709.1">
    <property type="nucleotide sequence ID" value="XM_056208887.1"/>
</dbReference>
<feature type="region of interest" description="Disordered" evidence="1">
    <location>
        <begin position="1"/>
        <end position="101"/>
    </location>
</feature>
<feature type="compositionally biased region" description="Polar residues" evidence="1">
    <location>
        <begin position="459"/>
        <end position="492"/>
    </location>
</feature>
<comment type="caution">
    <text evidence="2">The sequence shown here is derived from an EMBL/GenBank/DDBJ whole genome shotgun (WGS) entry which is preliminary data.</text>
</comment>
<gene>
    <name evidence="2" type="ORF">N0V89_000062</name>
</gene>
<name>A0A9W9CFD7_9PLEO</name>
<dbReference type="OrthoDB" id="3800368at2759"/>
<feature type="region of interest" description="Disordered" evidence="1">
    <location>
        <begin position="521"/>
        <end position="548"/>
    </location>
</feature>
<reference evidence="2" key="1">
    <citation type="submission" date="2022-10" db="EMBL/GenBank/DDBJ databases">
        <title>Tapping the CABI collections for fungal endophytes: first genome assemblies for Collariella, Neodidymelliopsis, Ascochyta clinopodiicola, Didymella pomorum, Didymosphaeria variabile, Neocosmospora piperis and Neocucurbitaria cava.</title>
        <authorList>
            <person name="Hill R."/>
        </authorList>
    </citation>
    <scope>NUCLEOTIDE SEQUENCE</scope>
    <source>
        <strain evidence="2">IMI 356815</strain>
    </source>
</reference>
<dbReference type="EMBL" id="JAPEUX010000001">
    <property type="protein sequence ID" value="KAJ4359507.1"/>
    <property type="molecule type" value="Genomic_DNA"/>
</dbReference>
<feature type="region of interest" description="Disordered" evidence="1">
    <location>
        <begin position="253"/>
        <end position="280"/>
    </location>
</feature>
<feature type="compositionally biased region" description="Basic and acidic residues" evidence="1">
    <location>
        <begin position="253"/>
        <end position="269"/>
    </location>
</feature>
<feature type="compositionally biased region" description="Basic and acidic residues" evidence="1">
    <location>
        <begin position="567"/>
        <end position="576"/>
    </location>
</feature>
<feature type="compositionally biased region" description="Basic and acidic residues" evidence="1">
    <location>
        <begin position="583"/>
        <end position="610"/>
    </location>
</feature>
<keyword evidence="3" id="KW-1185">Reference proteome</keyword>
<feature type="compositionally biased region" description="Polar residues" evidence="1">
    <location>
        <begin position="1"/>
        <end position="17"/>
    </location>
</feature>
<feature type="compositionally biased region" description="Low complexity" evidence="1">
    <location>
        <begin position="439"/>
        <end position="452"/>
    </location>
</feature>
<accession>A0A9W9CFD7</accession>
<dbReference type="Proteomes" id="UP001140513">
    <property type="component" value="Unassembled WGS sequence"/>
</dbReference>
<feature type="region of interest" description="Disordered" evidence="1">
    <location>
        <begin position="430"/>
        <end position="503"/>
    </location>
</feature>
<feature type="region of interest" description="Disordered" evidence="1">
    <location>
        <begin position="560"/>
        <end position="610"/>
    </location>
</feature>
<dbReference type="GeneID" id="80903592"/>
<feature type="compositionally biased region" description="Basic and acidic residues" evidence="1">
    <location>
        <begin position="61"/>
        <end position="72"/>
    </location>
</feature>
<proteinExistence type="predicted"/>
<evidence type="ECO:0000313" key="3">
    <source>
        <dbReference type="Proteomes" id="UP001140513"/>
    </source>
</evidence>
<evidence type="ECO:0000313" key="2">
    <source>
        <dbReference type="EMBL" id="KAJ4359507.1"/>
    </source>
</evidence>
<sequence>MTDNNTDQVNTRSSLLPTQEGDMNAGRNYIDTPRIPTSFADRDITDSEAAGQDDLFNVESDPDHVEEPETRRLPASPSLDEENVSYTSEASSKSEEDWAKMTTSDIPELDIGLSVDAPPGIAAEMAPQDLNFLDSDSENDDEVEYMQRADLSSGASITWKAINEASGMLTVRDDDNASDYQYVEEDREGDAEDSDVISRHQEEAMRSPTEEPNAVYEDIGLDRKYFDHDYFLEYYGLAREQWTAHGDGSDIRADYPDMEEVKPDSDPARSRATNSTRKKKKHVFHEDEDAWLTLFFEKLKAVIESGKNVEIPSEAMMYKCFNNFFEGKVLKDSDGQPLSPRVARYTGTIHKHLRRPGAVKMVAVREEILSMMEDRAGGQLYVPVITDDDIQQYLAGGTYTVDDPDDKEKNHRFALSVKEIKLNETLRATANKKRKQAAQGSPSSFPQQTSSPKQAPIPEQTTSAKQSPSPQNTTSLQKSSFTGNVQSSHQTRPPTPSLGATAQATDAMTTDIGALDREMNIGHSEGYGMDDDGPLPTIDPDIEDSSKPVTVERPFHIEADPFWQAHMEGKNKKKLPEGSGQGFDDHTDVEVAGVDHEEQGRPAKKLKMSD</sequence>
<protein>
    <submittedName>
        <fullName evidence="2">Uncharacterized protein</fullName>
    </submittedName>
</protein>
<evidence type="ECO:0000256" key="1">
    <source>
        <dbReference type="SAM" id="MobiDB-lite"/>
    </source>
</evidence>
<dbReference type="AlphaFoldDB" id="A0A9W9CFD7"/>
<organism evidence="2 3">
    <name type="scientific">Didymosphaeria variabile</name>
    <dbReference type="NCBI Taxonomy" id="1932322"/>
    <lineage>
        <taxon>Eukaryota</taxon>
        <taxon>Fungi</taxon>
        <taxon>Dikarya</taxon>
        <taxon>Ascomycota</taxon>
        <taxon>Pezizomycotina</taxon>
        <taxon>Dothideomycetes</taxon>
        <taxon>Pleosporomycetidae</taxon>
        <taxon>Pleosporales</taxon>
        <taxon>Massarineae</taxon>
        <taxon>Didymosphaeriaceae</taxon>
        <taxon>Didymosphaeria</taxon>
    </lineage>
</organism>